<feature type="transmembrane region" description="Helical" evidence="3">
    <location>
        <begin position="321"/>
        <end position="339"/>
    </location>
</feature>
<dbReference type="InterPro" id="IPR016032">
    <property type="entry name" value="Sig_transdc_resp-reg_C-effctor"/>
</dbReference>
<comment type="caution">
    <text evidence="4">The sequence shown here is derived from an EMBL/GenBank/DDBJ whole genome shotgun (WGS) entry which is preliminary data.</text>
</comment>
<dbReference type="GO" id="GO:0006355">
    <property type="term" value="P:regulation of DNA-templated transcription"/>
    <property type="evidence" value="ECO:0007669"/>
    <property type="project" value="InterPro"/>
</dbReference>
<keyword evidence="1" id="KW-0802">TPR repeat</keyword>
<gene>
    <name evidence="4" type="ORF">EGM88_01630</name>
</gene>
<dbReference type="Pfam" id="PF13424">
    <property type="entry name" value="TPR_12"/>
    <property type="match status" value="1"/>
</dbReference>
<dbReference type="GO" id="GO:0003677">
    <property type="term" value="F:DNA binding"/>
    <property type="evidence" value="ECO:0007669"/>
    <property type="project" value="InterPro"/>
</dbReference>
<feature type="repeat" description="TPR" evidence="1">
    <location>
        <begin position="215"/>
        <end position="248"/>
    </location>
</feature>
<dbReference type="RefSeq" id="WP_123896216.1">
    <property type="nucleotide sequence ID" value="NZ_RPFJ01000002.1"/>
</dbReference>
<dbReference type="EMBL" id="RPFJ01000002">
    <property type="protein sequence ID" value="RPD99989.1"/>
    <property type="molecule type" value="Genomic_DNA"/>
</dbReference>
<dbReference type="SMART" id="SM00028">
    <property type="entry name" value="TPR"/>
    <property type="match status" value="3"/>
</dbReference>
<keyword evidence="3" id="KW-0812">Transmembrane</keyword>
<name>A0A3N4P8F4_9FLAO</name>
<dbReference type="Gene3D" id="1.25.40.10">
    <property type="entry name" value="Tetratricopeptide repeat domain"/>
    <property type="match status" value="2"/>
</dbReference>
<dbReference type="InterPro" id="IPR019734">
    <property type="entry name" value="TPR_rpt"/>
</dbReference>
<dbReference type="InterPro" id="IPR011990">
    <property type="entry name" value="TPR-like_helical_dom_sf"/>
</dbReference>
<sequence length="466" mass="54590">MSKKLNAQEFNEQRIDSFQKVKVKSFIKEGKLEEALLLSVDLIDYAKKINYEDAIVFGYVEIASLLCVFGQHLESLRYLNLADKNVSEKNNIKLKLKIYSIYGKNYSSLKLTKKAVSYFDKGIVLSKKMRPESDNFLGSFYVNKADAYLHTKNRLDSSLVYLHKSIDIEKSPFRYAILSNYYLKYNKNIDSASHYLSKCKSLIGENTTISAYQKSIILQAQANLYKAQGDYKNAIDLYRKSLEISYQMKRYKEISISYKFIAESYRFLKEEDKAHDYLLKYTRFNDSINNQYKKNVDSVVTTFLKEQENSYQLGEKRLKTFLYGSVSTSVLALFLIAYYHKKKQRKLVIEKEEIIKKRNKENIELKQKLNSAFEEVVNLAKNNDPAFLARFQEVYPDVCEKILNINPKLVNTELTLCAMIWLNFSSKNIASYTFVQPKTVQMKKYRLRKKLQIPAEVDLYTWIKNL</sequence>
<dbReference type="SUPFAM" id="SSF46894">
    <property type="entry name" value="C-terminal effector domain of the bipartite response regulators"/>
    <property type="match status" value="1"/>
</dbReference>
<dbReference type="AlphaFoldDB" id="A0A3N4P8F4"/>
<keyword evidence="3" id="KW-0472">Membrane</keyword>
<accession>A0A3N4P8F4</accession>
<evidence type="ECO:0000256" key="1">
    <source>
        <dbReference type="PROSITE-ProRule" id="PRU00339"/>
    </source>
</evidence>
<feature type="coiled-coil region" evidence="2">
    <location>
        <begin position="355"/>
        <end position="382"/>
    </location>
</feature>
<organism evidence="4 5">
    <name type="scientific">Aureibaculum marinum</name>
    <dbReference type="NCBI Taxonomy" id="2487930"/>
    <lineage>
        <taxon>Bacteria</taxon>
        <taxon>Pseudomonadati</taxon>
        <taxon>Bacteroidota</taxon>
        <taxon>Flavobacteriia</taxon>
        <taxon>Flavobacteriales</taxon>
        <taxon>Flavobacteriaceae</taxon>
        <taxon>Aureibaculum</taxon>
    </lineage>
</organism>
<evidence type="ECO:0000256" key="2">
    <source>
        <dbReference type="SAM" id="Coils"/>
    </source>
</evidence>
<keyword evidence="2" id="KW-0175">Coiled coil</keyword>
<dbReference type="Proteomes" id="UP000270856">
    <property type="component" value="Unassembled WGS sequence"/>
</dbReference>
<reference evidence="4 5" key="1">
    <citation type="submission" date="2018-11" db="EMBL/GenBank/DDBJ databases">
        <title>Aureibaculum marinum gen. nov., sp. nov., a member of the family Flavobacteriaceae isolated from the Bohai Sea.</title>
        <authorList>
            <person name="Ji X."/>
        </authorList>
    </citation>
    <scope>NUCLEOTIDE SEQUENCE [LARGE SCALE GENOMIC DNA]</scope>
    <source>
        <strain evidence="4 5">BH-SD17</strain>
    </source>
</reference>
<keyword evidence="3" id="KW-1133">Transmembrane helix</keyword>
<evidence type="ECO:0000256" key="3">
    <source>
        <dbReference type="SAM" id="Phobius"/>
    </source>
</evidence>
<dbReference type="PROSITE" id="PS50005">
    <property type="entry name" value="TPR"/>
    <property type="match status" value="1"/>
</dbReference>
<keyword evidence="5" id="KW-1185">Reference proteome</keyword>
<evidence type="ECO:0000313" key="4">
    <source>
        <dbReference type="EMBL" id="RPD99989.1"/>
    </source>
</evidence>
<evidence type="ECO:0000313" key="5">
    <source>
        <dbReference type="Proteomes" id="UP000270856"/>
    </source>
</evidence>
<proteinExistence type="predicted"/>
<protein>
    <submittedName>
        <fullName evidence="4">Tetratricopeptide repeat protein</fullName>
    </submittedName>
</protein>
<dbReference type="SUPFAM" id="SSF48452">
    <property type="entry name" value="TPR-like"/>
    <property type="match status" value="1"/>
</dbReference>
<dbReference type="OrthoDB" id="1017207at2"/>